<dbReference type="EMBL" id="CP001349">
    <property type="protein sequence ID" value="ACL61806.1"/>
    <property type="molecule type" value="Genomic_DNA"/>
</dbReference>
<reference evidence="1 2" key="1">
    <citation type="submission" date="2009-01" db="EMBL/GenBank/DDBJ databases">
        <title>Complete sequence of chromosome of Methylobacterium nodulans ORS 2060.</title>
        <authorList>
            <consortium name="US DOE Joint Genome Institute"/>
            <person name="Lucas S."/>
            <person name="Copeland A."/>
            <person name="Lapidus A."/>
            <person name="Glavina del Rio T."/>
            <person name="Dalin E."/>
            <person name="Tice H."/>
            <person name="Bruce D."/>
            <person name="Goodwin L."/>
            <person name="Pitluck S."/>
            <person name="Sims D."/>
            <person name="Brettin T."/>
            <person name="Detter J.C."/>
            <person name="Han C."/>
            <person name="Larimer F."/>
            <person name="Land M."/>
            <person name="Hauser L."/>
            <person name="Kyrpides N."/>
            <person name="Ivanova N."/>
            <person name="Marx C.J."/>
            <person name="Richardson P."/>
        </authorList>
    </citation>
    <scope>NUCLEOTIDE SEQUENCE [LARGE SCALE GENOMIC DNA]</scope>
    <source>
        <strain evidence="2">LMG 21967 / CNCM I-2342 / ORS 2060</strain>
    </source>
</reference>
<dbReference type="HOGENOM" id="CLU_146724_2_0_5"/>
<accession>B8IJ11</accession>
<dbReference type="eggNOG" id="COG5467">
    <property type="taxonomic scope" value="Bacteria"/>
</dbReference>
<dbReference type="KEGG" id="mno:Mnod_7066"/>
<dbReference type="PIRSF" id="PIRSF031780">
    <property type="entry name" value="UCP031780"/>
    <property type="match status" value="1"/>
</dbReference>
<dbReference type="Pfam" id="PF07345">
    <property type="entry name" value="ATPaseInh_sub_z"/>
    <property type="match status" value="1"/>
</dbReference>
<dbReference type="InterPro" id="IPR009945">
    <property type="entry name" value="ATPase_inh_sub_z"/>
</dbReference>
<name>B8IJ11_METNO</name>
<organism evidence="1 2">
    <name type="scientific">Methylobacterium nodulans (strain LMG 21967 / CNCM I-2342 / ORS 2060)</name>
    <dbReference type="NCBI Taxonomy" id="460265"/>
    <lineage>
        <taxon>Bacteria</taxon>
        <taxon>Pseudomonadati</taxon>
        <taxon>Pseudomonadota</taxon>
        <taxon>Alphaproteobacteria</taxon>
        <taxon>Hyphomicrobiales</taxon>
        <taxon>Methylobacteriaceae</taxon>
        <taxon>Methylobacterium</taxon>
    </lineage>
</organism>
<dbReference type="Gene3D" id="1.10.790.20">
    <property type="entry name" value="Domain of unknown function DUF1476"/>
    <property type="match status" value="1"/>
</dbReference>
<dbReference type="RefSeq" id="WP_015933369.1">
    <property type="nucleotide sequence ID" value="NC_011894.1"/>
</dbReference>
<sequence length="111" mass="12550">MATLFDERERAFEALFAQEEELRFRTLVRRNRIIGTWMSGRLGLSNEEAETYTRRLVEAVASPLTEEALMDRLRTELIGRGHEAAAAELPDLFARASAEAALAVREENRAA</sequence>
<evidence type="ECO:0008006" key="3">
    <source>
        <dbReference type="Google" id="ProtNLM"/>
    </source>
</evidence>
<dbReference type="InterPro" id="IPR038293">
    <property type="entry name" value="ATPase_inh_sub_z_sf"/>
</dbReference>
<keyword evidence="2" id="KW-1185">Reference proteome</keyword>
<dbReference type="AlphaFoldDB" id="B8IJ11"/>
<dbReference type="Proteomes" id="UP000008207">
    <property type="component" value="Chromosome"/>
</dbReference>
<dbReference type="STRING" id="460265.Mnod_7066"/>
<proteinExistence type="predicted"/>
<dbReference type="OrthoDB" id="9810387at2"/>
<evidence type="ECO:0000313" key="2">
    <source>
        <dbReference type="Proteomes" id="UP000008207"/>
    </source>
</evidence>
<evidence type="ECO:0000313" key="1">
    <source>
        <dbReference type="EMBL" id="ACL61806.1"/>
    </source>
</evidence>
<gene>
    <name evidence="1" type="ordered locus">Mnod_7066</name>
</gene>
<protein>
    <recommendedName>
        <fullName evidence="3">DUF1476 domain-containing protein</fullName>
    </recommendedName>
</protein>